<dbReference type="AlphaFoldDB" id="A0A0C1JH34"/>
<gene>
    <name evidence="2" type="ORF">DB44_GB00040</name>
</gene>
<proteinExistence type="predicted"/>
<reference evidence="2 3" key="1">
    <citation type="journal article" date="2014" name="Mol. Biol. Evol.">
        <title>Massive expansion of Ubiquitination-related gene families within the Chlamydiae.</title>
        <authorList>
            <person name="Domman D."/>
            <person name="Collingro A."/>
            <person name="Lagkouvardos I."/>
            <person name="Gehre L."/>
            <person name="Weinmaier T."/>
            <person name="Rattei T."/>
            <person name="Subtil A."/>
            <person name="Horn M."/>
        </authorList>
    </citation>
    <scope>NUCLEOTIDE SEQUENCE [LARGE SCALE GENOMIC DNA]</scope>
    <source>
        <strain evidence="2 3">EI2</strain>
    </source>
</reference>
<organism evidence="2 3">
    <name type="scientific">Candidatus Protochlamydia amoebophila</name>
    <dbReference type="NCBI Taxonomy" id="362787"/>
    <lineage>
        <taxon>Bacteria</taxon>
        <taxon>Pseudomonadati</taxon>
        <taxon>Chlamydiota</taxon>
        <taxon>Chlamydiia</taxon>
        <taxon>Parachlamydiales</taxon>
        <taxon>Parachlamydiaceae</taxon>
        <taxon>Candidatus Protochlamydia</taxon>
    </lineage>
</organism>
<dbReference type="PATRIC" id="fig|362787.3.peg.2037"/>
<feature type="region of interest" description="Disordered" evidence="1">
    <location>
        <begin position="122"/>
        <end position="160"/>
    </location>
</feature>
<accession>A0A0C1JH34</accession>
<name>A0A0C1JH34_9BACT</name>
<dbReference type="RefSeq" id="WP_039360875.1">
    <property type="nucleotide sequence ID" value="NZ_JSAN01000147.1"/>
</dbReference>
<comment type="caution">
    <text evidence="2">The sequence shown here is derived from an EMBL/GenBank/DDBJ whole genome shotgun (WGS) entry which is preliminary data.</text>
</comment>
<evidence type="ECO:0000313" key="2">
    <source>
        <dbReference type="EMBL" id="KIC70755.1"/>
    </source>
</evidence>
<sequence>MNESNIIDWEITEKENVRIILKNQIITEHELQYPKFLLYFRGHNLQACYEKILKIPHELINDFACILDMMQSILIPNDLLKIYSSMKAIVEEKEIESKEEENSGIVPFFAKIKDGIAKNKQRKEEELKHKQAAEDREKQGINEDFLGSPFFCSADDSEDT</sequence>
<dbReference type="Proteomes" id="UP000031465">
    <property type="component" value="Unassembled WGS sequence"/>
</dbReference>
<evidence type="ECO:0000313" key="3">
    <source>
        <dbReference type="Proteomes" id="UP000031465"/>
    </source>
</evidence>
<protein>
    <submittedName>
        <fullName evidence="2">Uncharacterized protein</fullName>
    </submittedName>
</protein>
<evidence type="ECO:0000256" key="1">
    <source>
        <dbReference type="SAM" id="MobiDB-lite"/>
    </source>
</evidence>
<dbReference type="EMBL" id="JSAN01000147">
    <property type="protein sequence ID" value="KIC70755.1"/>
    <property type="molecule type" value="Genomic_DNA"/>
</dbReference>
<feature type="compositionally biased region" description="Basic and acidic residues" evidence="1">
    <location>
        <begin position="122"/>
        <end position="141"/>
    </location>
</feature>